<accession>A0A0D2KFY0</accession>
<sequence>MSSRHSNSRRPSPNPAAISSGAVSKSTSTPAWHVPSANIDRALAAVAGNPLAQQYLTALLEAQSDNAQLKAENVTLIRENAELRLQTTRNRRGKGRGKVSNLTPDEQLAVDISRIAKYAQLFYGPYFPNGTFGSPKPSFAYNDVDRYLPENLLLASAADIYHAIPNTPSYHDAIQNSDKFKERFLKGVGDGISNALDRFRRMGGQVFGIPGNIFTTTHYPRATVPEIRQLLGITQATNTSGKVYDIYPEFPPVLFPTDRPGDMRHVFLNPLLFKVARMILYGDTYLFWTPGGKQHLTFRSNGTYAHNDGRNIEATDGFIASIAMLTCFILSPDSEFGSKGNGNISGVDWFAQPPVAVNLIYQLAQGKSQQQVLTCATSIMVIAQCHFPAASGKQLSLKNSRKKVARPA</sequence>
<dbReference type="OrthoDB" id="3231188at2759"/>
<evidence type="ECO:0000313" key="3">
    <source>
        <dbReference type="EMBL" id="KJA13372.1"/>
    </source>
</evidence>
<evidence type="ECO:0000256" key="2">
    <source>
        <dbReference type="SAM" id="MobiDB-lite"/>
    </source>
</evidence>
<gene>
    <name evidence="3" type="ORF">HYPSUDRAFT_209601</name>
</gene>
<evidence type="ECO:0000313" key="4">
    <source>
        <dbReference type="Proteomes" id="UP000054270"/>
    </source>
</evidence>
<feature type="region of interest" description="Disordered" evidence="2">
    <location>
        <begin position="1"/>
        <end position="30"/>
    </location>
</feature>
<proteinExistence type="predicted"/>
<name>A0A0D2KFY0_HYPSF</name>
<evidence type="ECO:0000256" key="1">
    <source>
        <dbReference type="SAM" id="Coils"/>
    </source>
</evidence>
<feature type="compositionally biased region" description="Low complexity" evidence="2">
    <location>
        <begin position="1"/>
        <end position="11"/>
    </location>
</feature>
<reference evidence="4" key="1">
    <citation type="submission" date="2014-04" db="EMBL/GenBank/DDBJ databases">
        <title>Evolutionary Origins and Diversification of the Mycorrhizal Mutualists.</title>
        <authorList>
            <consortium name="DOE Joint Genome Institute"/>
            <consortium name="Mycorrhizal Genomics Consortium"/>
            <person name="Kohler A."/>
            <person name="Kuo A."/>
            <person name="Nagy L.G."/>
            <person name="Floudas D."/>
            <person name="Copeland A."/>
            <person name="Barry K.W."/>
            <person name="Cichocki N."/>
            <person name="Veneault-Fourrey C."/>
            <person name="LaButti K."/>
            <person name="Lindquist E.A."/>
            <person name="Lipzen A."/>
            <person name="Lundell T."/>
            <person name="Morin E."/>
            <person name="Murat C."/>
            <person name="Riley R."/>
            <person name="Ohm R."/>
            <person name="Sun H."/>
            <person name="Tunlid A."/>
            <person name="Henrissat B."/>
            <person name="Grigoriev I.V."/>
            <person name="Hibbett D.S."/>
            <person name="Martin F."/>
        </authorList>
    </citation>
    <scope>NUCLEOTIDE SEQUENCE [LARGE SCALE GENOMIC DNA]</scope>
    <source>
        <strain evidence="4">FD-334 SS-4</strain>
    </source>
</reference>
<keyword evidence="4" id="KW-1185">Reference proteome</keyword>
<dbReference type="EMBL" id="KN817748">
    <property type="protein sequence ID" value="KJA13372.1"/>
    <property type="molecule type" value="Genomic_DNA"/>
</dbReference>
<organism evidence="3 4">
    <name type="scientific">Hypholoma sublateritium (strain FD-334 SS-4)</name>
    <dbReference type="NCBI Taxonomy" id="945553"/>
    <lineage>
        <taxon>Eukaryota</taxon>
        <taxon>Fungi</taxon>
        <taxon>Dikarya</taxon>
        <taxon>Basidiomycota</taxon>
        <taxon>Agaricomycotina</taxon>
        <taxon>Agaricomycetes</taxon>
        <taxon>Agaricomycetidae</taxon>
        <taxon>Agaricales</taxon>
        <taxon>Agaricineae</taxon>
        <taxon>Strophariaceae</taxon>
        <taxon>Hypholoma</taxon>
    </lineage>
</organism>
<protein>
    <submittedName>
        <fullName evidence="3">Uncharacterized protein</fullName>
    </submittedName>
</protein>
<dbReference type="OMA" id="CATSIMV"/>
<dbReference type="STRING" id="945553.A0A0D2KFY0"/>
<dbReference type="Proteomes" id="UP000054270">
    <property type="component" value="Unassembled WGS sequence"/>
</dbReference>
<dbReference type="AlphaFoldDB" id="A0A0D2KFY0"/>
<feature type="coiled-coil region" evidence="1">
    <location>
        <begin position="52"/>
        <end position="86"/>
    </location>
</feature>
<keyword evidence="1" id="KW-0175">Coiled coil</keyword>
<feature type="compositionally biased region" description="Polar residues" evidence="2">
    <location>
        <begin position="21"/>
        <end position="30"/>
    </location>
</feature>